<keyword evidence="1" id="KW-0548">Nucleotidyltransferase</keyword>
<dbReference type="Proteomes" id="UP001145742">
    <property type="component" value="Unassembled WGS sequence"/>
</dbReference>
<comment type="caution">
    <text evidence="1">The sequence shown here is derived from an EMBL/GenBank/DDBJ whole genome shotgun (WGS) entry which is preliminary data.</text>
</comment>
<dbReference type="GO" id="GO:0003964">
    <property type="term" value="F:RNA-directed DNA polymerase activity"/>
    <property type="evidence" value="ECO:0007669"/>
    <property type="project" value="UniProtKB-KW"/>
</dbReference>
<sequence>MDQGDLSASSWTATTVRMMKFQSLGFQSDIVRDLLLQLGPYKSMEPGGIHPRIFKELDDVITKPLSMILEWSWEYSEVPADWKLVNVVPVFKKDKKEDPGNYRPVSVTSVIKVNLFKIMLADCNIAG</sequence>
<gene>
    <name evidence="1" type="ORF">WISP_142587</name>
</gene>
<accession>A0ABQ9CLR8</accession>
<dbReference type="EMBL" id="WHWB01034736">
    <property type="protein sequence ID" value="KAJ7405017.1"/>
    <property type="molecule type" value="Genomic_DNA"/>
</dbReference>
<dbReference type="PANTHER" id="PTHR33395:SF22">
    <property type="entry name" value="REVERSE TRANSCRIPTASE DOMAIN-CONTAINING PROTEIN"/>
    <property type="match status" value="1"/>
</dbReference>
<protein>
    <submittedName>
        <fullName evidence="1">RNA-directed DNA polymerase from mobile element jockey</fullName>
    </submittedName>
</protein>
<reference evidence="1" key="1">
    <citation type="submission" date="2019-10" db="EMBL/GenBank/DDBJ databases">
        <authorList>
            <person name="Soares A.E.R."/>
            <person name="Aleixo A."/>
            <person name="Schneider P."/>
            <person name="Miyaki C.Y."/>
            <person name="Schneider M.P."/>
            <person name="Mello C."/>
            <person name="Vasconcelos A.T.R."/>
        </authorList>
    </citation>
    <scope>NUCLEOTIDE SEQUENCE</scope>
    <source>
        <tissue evidence="1">Muscle</tissue>
    </source>
</reference>
<keyword evidence="1" id="KW-0695">RNA-directed DNA polymerase</keyword>
<dbReference type="PANTHER" id="PTHR33395">
    <property type="entry name" value="TRANSCRIPTASE, PUTATIVE-RELATED-RELATED"/>
    <property type="match status" value="1"/>
</dbReference>
<keyword evidence="2" id="KW-1185">Reference proteome</keyword>
<organism evidence="1 2">
    <name type="scientific">Willisornis vidua</name>
    <name type="common">Xingu scale-backed antbird</name>
    <dbReference type="NCBI Taxonomy" id="1566151"/>
    <lineage>
        <taxon>Eukaryota</taxon>
        <taxon>Metazoa</taxon>
        <taxon>Chordata</taxon>
        <taxon>Craniata</taxon>
        <taxon>Vertebrata</taxon>
        <taxon>Euteleostomi</taxon>
        <taxon>Archelosauria</taxon>
        <taxon>Archosauria</taxon>
        <taxon>Dinosauria</taxon>
        <taxon>Saurischia</taxon>
        <taxon>Theropoda</taxon>
        <taxon>Coelurosauria</taxon>
        <taxon>Aves</taxon>
        <taxon>Neognathae</taxon>
        <taxon>Neoaves</taxon>
        <taxon>Telluraves</taxon>
        <taxon>Australaves</taxon>
        <taxon>Passeriformes</taxon>
        <taxon>Thamnophilidae</taxon>
        <taxon>Willisornis</taxon>
    </lineage>
</organism>
<evidence type="ECO:0000313" key="2">
    <source>
        <dbReference type="Proteomes" id="UP001145742"/>
    </source>
</evidence>
<proteinExistence type="predicted"/>
<evidence type="ECO:0000313" key="1">
    <source>
        <dbReference type="EMBL" id="KAJ7405017.1"/>
    </source>
</evidence>
<name>A0ABQ9CLR8_9PASS</name>
<keyword evidence="1" id="KW-0808">Transferase</keyword>